<accession>A0A9D1S5W2</accession>
<dbReference type="Gene3D" id="3.40.710.10">
    <property type="entry name" value="DD-peptidase/beta-lactamase superfamily"/>
    <property type="match status" value="1"/>
</dbReference>
<feature type="compositionally biased region" description="Acidic residues" evidence="27">
    <location>
        <begin position="836"/>
        <end position="856"/>
    </location>
</feature>
<evidence type="ECO:0000256" key="9">
    <source>
        <dbReference type="ARBA" id="ARBA00022645"/>
    </source>
</evidence>
<keyword evidence="12" id="KW-0808">Transferase</keyword>
<keyword evidence="14" id="KW-0378">Hydrolase</keyword>
<dbReference type="GO" id="GO:0009002">
    <property type="term" value="F:serine-type D-Ala-D-Ala carboxypeptidase activity"/>
    <property type="evidence" value="ECO:0007669"/>
    <property type="project" value="UniProtKB-EC"/>
</dbReference>
<dbReference type="InterPro" id="IPR001264">
    <property type="entry name" value="Glyco_trans_51"/>
</dbReference>
<evidence type="ECO:0000256" key="15">
    <source>
        <dbReference type="ARBA" id="ARBA00022960"/>
    </source>
</evidence>
<evidence type="ECO:0000256" key="8">
    <source>
        <dbReference type="ARBA" id="ARBA00022475"/>
    </source>
</evidence>
<comment type="similarity">
    <text evidence="4">In the C-terminal section; belongs to the transpeptidase family.</text>
</comment>
<feature type="domain" description="Penicillin-binding protein transpeptidase" evidence="28">
    <location>
        <begin position="391"/>
        <end position="671"/>
    </location>
</feature>
<dbReference type="GO" id="GO:0071555">
    <property type="term" value="P:cell wall organization"/>
    <property type="evidence" value="ECO:0007669"/>
    <property type="project" value="UniProtKB-KW"/>
</dbReference>
<keyword evidence="16" id="KW-0735">Signal-anchor</keyword>
<keyword evidence="9" id="KW-0121">Carboxypeptidase</keyword>
<evidence type="ECO:0000256" key="3">
    <source>
        <dbReference type="ARBA" id="ARBA00004752"/>
    </source>
</evidence>
<evidence type="ECO:0000256" key="20">
    <source>
        <dbReference type="ARBA" id="ARBA00023251"/>
    </source>
</evidence>
<evidence type="ECO:0000256" key="26">
    <source>
        <dbReference type="ARBA" id="ARBA00060592"/>
    </source>
</evidence>
<dbReference type="SUPFAM" id="SSF53955">
    <property type="entry name" value="Lysozyme-like"/>
    <property type="match status" value="1"/>
</dbReference>
<gene>
    <name evidence="30" type="ORF">IAC59_10100</name>
</gene>
<dbReference type="GO" id="GO:0005886">
    <property type="term" value="C:plasma membrane"/>
    <property type="evidence" value="ECO:0007669"/>
    <property type="project" value="UniProtKB-SubCell"/>
</dbReference>
<reference evidence="30" key="2">
    <citation type="journal article" date="2021" name="PeerJ">
        <title>Extensive microbial diversity within the chicken gut microbiome revealed by metagenomics and culture.</title>
        <authorList>
            <person name="Gilroy R."/>
            <person name="Ravi A."/>
            <person name="Getino M."/>
            <person name="Pursley I."/>
            <person name="Horton D.L."/>
            <person name="Alikhan N.F."/>
            <person name="Baker D."/>
            <person name="Gharbi K."/>
            <person name="Hall N."/>
            <person name="Watson M."/>
            <person name="Adriaenssens E.M."/>
            <person name="Foster-Nyarko E."/>
            <person name="Jarju S."/>
            <person name="Secka A."/>
            <person name="Antonio M."/>
            <person name="Oren A."/>
            <person name="Chaudhuri R.R."/>
            <person name="La Ragione R."/>
            <person name="Hildebrand F."/>
            <person name="Pallen M.J."/>
        </authorList>
    </citation>
    <scope>NUCLEOTIDE SEQUENCE</scope>
    <source>
        <strain evidence="30">ChiSxjej2B14-8506</strain>
    </source>
</reference>
<dbReference type="EC" id="3.4.16.4" evidence="6"/>
<feature type="compositionally biased region" description="Gly residues" evidence="27">
    <location>
        <begin position="823"/>
        <end position="832"/>
    </location>
</feature>
<comment type="catalytic activity">
    <reaction evidence="25">
        <text>[GlcNAc-(1-&gt;4)-Mur2Ac(oyl-L-Ala-gamma-D-Glu-L-Lys-D-Ala-D-Ala)](n)-di-trans,octa-cis-undecaprenyl diphosphate + beta-D-GlcNAc-(1-&gt;4)-Mur2Ac(oyl-L-Ala-gamma-D-Glu-L-Lys-D-Ala-D-Ala)-di-trans,octa-cis-undecaprenyl diphosphate = [GlcNAc-(1-&gt;4)-Mur2Ac(oyl-L-Ala-gamma-D-Glu-L-Lys-D-Ala-D-Ala)](n+1)-di-trans,octa-cis-undecaprenyl diphosphate + di-trans,octa-cis-undecaprenyl diphosphate + H(+)</text>
        <dbReference type="Rhea" id="RHEA:23708"/>
        <dbReference type="Rhea" id="RHEA-COMP:9602"/>
        <dbReference type="Rhea" id="RHEA-COMP:9603"/>
        <dbReference type="ChEBI" id="CHEBI:15378"/>
        <dbReference type="ChEBI" id="CHEBI:58405"/>
        <dbReference type="ChEBI" id="CHEBI:60033"/>
        <dbReference type="ChEBI" id="CHEBI:78435"/>
        <dbReference type="EC" id="2.4.99.28"/>
    </reaction>
</comment>
<dbReference type="PANTHER" id="PTHR32282">
    <property type="entry name" value="BINDING PROTEIN TRANSPEPTIDASE, PUTATIVE-RELATED"/>
    <property type="match status" value="1"/>
</dbReference>
<evidence type="ECO:0000256" key="12">
    <source>
        <dbReference type="ARBA" id="ARBA00022679"/>
    </source>
</evidence>
<evidence type="ECO:0000313" key="30">
    <source>
        <dbReference type="EMBL" id="HIU47588.1"/>
    </source>
</evidence>
<keyword evidence="11" id="KW-0328">Glycosyltransferase</keyword>
<dbReference type="InterPro" id="IPR012338">
    <property type="entry name" value="Beta-lactam/transpept-like"/>
</dbReference>
<comment type="pathway">
    <text evidence="26">Glycan biosynthesis.</text>
</comment>
<evidence type="ECO:0000256" key="4">
    <source>
        <dbReference type="ARBA" id="ARBA00007090"/>
    </source>
</evidence>
<keyword evidence="10" id="KW-0645">Protease</keyword>
<keyword evidence="19" id="KW-0472">Membrane</keyword>
<dbReference type="GO" id="GO:0008955">
    <property type="term" value="F:peptidoglycan glycosyltransferase activity"/>
    <property type="evidence" value="ECO:0007669"/>
    <property type="project" value="UniProtKB-EC"/>
</dbReference>
<evidence type="ECO:0000256" key="5">
    <source>
        <dbReference type="ARBA" id="ARBA00007739"/>
    </source>
</evidence>
<evidence type="ECO:0000256" key="13">
    <source>
        <dbReference type="ARBA" id="ARBA00022692"/>
    </source>
</evidence>
<dbReference type="AlphaFoldDB" id="A0A9D1S5W2"/>
<evidence type="ECO:0000256" key="23">
    <source>
        <dbReference type="ARBA" id="ARBA00034000"/>
    </source>
</evidence>
<dbReference type="Pfam" id="PF00905">
    <property type="entry name" value="Transpeptidase"/>
    <property type="match status" value="1"/>
</dbReference>
<evidence type="ECO:0000256" key="27">
    <source>
        <dbReference type="SAM" id="MobiDB-lite"/>
    </source>
</evidence>
<keyword evidence="18" id="KW-1133">Transmembrane helix</keyword>
<dbReference type="InterPro" id="IPR050396">
    <property type="entry name" value="Glycosyltr_51/Transpeptidase"/>
</dbReference>
<evidence type="ECO:0000313" key="31">
    <source>
        <dbReference type="Proteomes" id="UP000824123"/>
    </source>
</evidence>
<dbReference type="GO" id="GO:0009252">
    <property type="term" value="P:peptidoglycan biosynthetic process"/>
    <property type="evidence" value="ECO:0007669"/>
    <property type="project" value="UniProtKB-KW"/>
</dbReference>
<keyword evidence="17" id="KW-0573">Peptidoglycan synthesis</keyword>
<dbReference type="InterPro" id="IPR001460">
    <property type="entry name" value="PCN-bd_Tpept"/>
</dbReference>
<keyword evidence="8" id="KW-1003">Cell membrane</keyword>
<sequence length="856" mass="94270">MSRRNSTNKRFTLFKPRTRETNFLLSVLMTTIRMLFVLVLLIGVSGTGLVVGIARAYVDTAPVLDLTLFDQQSQTSFIYDRDGNLITDFKGTENRIYASIDEMPEMLQNAFIAIEDSRFREHNGVDVKRIIGAFVYNVTGSGTTQGGSTITQQLIKQTILTTEQTYKRKIQEAYLALQLETVYTKDQILEEYLNVIYLGNSSYGVKVAAQDYFGKDLSELTIRECAMLAGLNKNPYGYNPRLNYYSRDKADVTDKRTNDVLAAMYNAGFITEDQYNAALVEKVNVLETSPLASKMYDNAFYVEYAIYDVTTHMLRMYNLEDNSTNRNKMENQLRTGGYHIYTAMDAELQTLAEQTIHDWDGYPSTRNSADAVYRTSNGDGTYTEIIQPQAAAVVIDYHTSEIVAIVGGRDTPTTRKQFNRAYMGLMPVGSSIKPLSVYGPAWDLGSSPGAPVMNMPIRISGWNSERGYPQNYGGGGYTGPESMRTAMTKSHNTSTAQALYTYVGINNSVYYLKQLGVDESHINADGAGLTLGTSGITPVEMAAAFGAIGNKGEYVSPVAFTRVLNSDGSVFLESSTYQVRQQAFKPSTAWLLVDVLKACASSSGTGSRAQFSDITVAGKTGTNSDYKGVFFAGLTPYYSGAVWIGHDGYKALKSDSTGGKYAAPLWGELMEVLHDAAGYTEDRAIIEDSPESLGLVRVATCGVSGLLATDACYHDVDGYEVQNDYWLDGTQPTQECNMHQSVTLCTETKRRPTEYCPSVATYSRVYIPEGHPLRQADKDVVDDYFSGVTANADLSSIGYCTKHTSDWYYSQWYEPEPEPDYGGDTGEGGDQGNQGDDGDYEEDGDEPDGDSEEAVG</sequence>
<keyword evidence="20" id="KW-0046">Antibiotic resistance</keyword>
<evidence type="ECO:0000256" key="21">
    <source>
        <dbReference type="ARBA" id="ARBA00023268"/>
    </source>
</evidence>
<comment type="caution">
    <text evidence="30">The sequence shown here is derived from an EMBL/GenBank/DDBJ whole genome shotgun (WGS) entry which is preliminary data.</text>
</comment>
<dbReference type="Proteomes" id="UP000824123">
    <property type="component" value="Unassembled WGS sequence"/>
</dbReference>
<keyword evidence="21" id="KW-0511">Multifunctional enzyme</keyword>
<organism evidence="30 31">
    <name type="scientific">Candidatus Fimadaptatus faecigallinarum</name>
    <dbReference type="NCBI Taxonomy" id="2840814"/>
    <lineage>
        <taxon>Bacteria</taxon>
        <taxon>Bacillati</taxon>
        <taxon>Bacillota</taxon>
        <taxon>Clostridia</taxon>
        <taxon>Eubacteriales</taxon>
        <taxon>Candidatus Fimadaptatus</taxon>
    </lineage>
</organism>
<protein>
    <recommendedName>
        <fullName evidence="7">Penicillin-binding protein 1A</fullName>
        <ecNumber evidence="24">2.4.99.28</ecNumber>
        <ecNumber evidence="6">3.4.16.4</ecNumber>
    </recommendedName>
</protein>
<evidence type="ECO:0000256" key="19">
    <source>
        <dbReference type="ARBA" id="ARBA00023136"/>
    </source>
</evidence>
<evidence type="ECO:0000256" key="7">
    <source>
        <dbReference type="ARBA" id="ARBA00018638"/>
    </source>
</evidence>
<comment type="subcellular location">
    <subcellularLocation>
        <location evidence="2">Cell membrane</location>
        <topology evidence="2">Single-pass type II membrane protein</topology>
    </subcellularLocation>
</comment>
<feature type="domain" description="Glycosyl transferase family 51" evidence="29">
    <location>
        <begin position="83"/>
        <end position="264"/>
    </location>
</feature>
<evidence type="ECO:0000259" key="29">
    <source>
        <dbReference type="Pfam" id="PF00912"/>
    </source>
</evidence>
<comment type="function">
    <text evidence="1">Cell wall formation. Synthesis of cross-linked peptidoglycan from the lipid intermediates. The enzyme has a penicillin-insensitive transglycosylase N-terminal domain (formation of linear glycan strands) and a penicillin-sensitive transpeptidase C-terminal domain (cross-linking of the peptide subunits).</text>
</comment>
<evidence type="ECO:0000256" key="10">
    <source>
        <dbReference type="ARBA" id="ARBA00022670"/>
    </source>
</evidence>
<proteinExistence type="inferred from homology"/>
<comment type="catalytic activity">
    <reaction evidence="23">
        <text>Preferential cleavage: (Ac)2-L-Lys-D-Ala-|-D-Ala. Also transpeptidation of peptidyl-alanyl moieties that are N-acyl substituents of D-alanine.</text>
        <dbReference type="EC" id="3.4.16.4"/>
    </reaction>
</comment>
<dbReference type="GO" id="GO:0006508">
    <property type="term" value="P:proteolysis"/>
    <property type="evidence" value="ECO:0007669"/>
    <property type="project" value="UniProtKB-KW"/>
</dbReference>
<evidence type="ECO:0000256" key="24">
    <source>
        <dbReference type="ARBA" id="ARBA00044770"/>
    </source>
</evidence>
<evidence type="ECO:0000256" key="14">
    <source>
        <dbReference type="ARBA" id="ARBA00022801"/>
    </source>
</evidence>
<dbReference type="GO" id="GO:0046677">
    <property type="term" value="P:response to antibiotic"/>
    <property type="evidence" value="ECO:0007669"/>
    <property type="project" value="UniProtKB-KW"/>
</dbReference>
<comment type="similarity">
    <text evidence="5">In the N-terminal section; belongs to the glycosyltransferase 51 family.</text>
</comment>
<dbReference type="EC" id="2.4.99.28" evidence="24"/>
<evidence type="ECO:0000259" key="28">
    <source>
        <dbReference type="Pfam" id="PF00905"/>
    </source>
</evidence>
<reference evidence="30" key="1">
    <citation type="submission" date="2020-10" db="EMBL/GenBank/DDBJ databases">
        <authorList>
            <person name="Gilroy R."/>
        </authorList>
    </citation>
    <scope>NUCLEOTIDE SEQUENCE</scope>
    <source>
        <strain evidence="30">ChiSxjej2B14-8506</strain>
    </source>
</reference>
<dbReference type="InterPro" id="IPR023346">
    <property type="entry name" value="Lysozyme-like_dom_sf"/>
</dbReference>
<evidence type="ECO:0000256" key="17">
    <source>
        <dbReference type="ARBA" id="ARBA00022984"/>
    </source>
</evidence>
<keyword evidence="13" id="KW-0812">Transmembrane</keyword>
<dbReference type="EMBL" id="DVNK01000060">
    <property type="protein sequence ID" value="HIU47588.1"/>
    <property type="molecule type" value="Genomic_DNA"/>
</dbReference>
<evidence type="ECO:0000256" key="22">
    <source>
        <dbReference type="ARBA" id="ARBA00023316"/>
    </source>
</evidence>
<evidence type="ECO:0000256" key="2">
    <source>
        <dbReference type="ARBA" id="ARBA00004401"/>
    </source>
</evidence>
<dbReference type="Pfam" id="PF00912">
    <property type="entry name" value="Transgly"/>
    <property type="match status" value="1"/>
</dbReference>
<evidence type="ECO:0000256" key="18">
    <source>
        <dbReference type="ARBA" id="ARBA00022989"/>
    </source>
</evidence>
<evidence type="ECO:0000256" key="6">
    <source>
        <dbReference type="ARBA" id="ARBA00012448"/>
    </source>
</evidence>
<comment type="pathway">
    <text evidence="3">Cell wall biogenesis; peptidoglycan biosynthesis.</text>
</comment>
<dbReference type="Gene3D" id="1.10.3810.10">
    <property type="entry name" value="Biosynthetic peptidoglycan transglycosylase-like"/>
    <property type="match status" value="1"/>
</dbReference>
<evidence type="ECO:0000256" key="1">
    <source>
        <dbReference type="ARBA" id="ARBA00002624"/>
    </source>
</evidence>
<name>A0A9D1S5W2_9FIRM</name>
<dbReference type="GO" id="GO:0008658">
    <property type="term" value="F:penicillin binding"/>
    <property type="evidence" value="ECO:0007669"/>
    <property type="project" value="InterPro"/>
</dbReference>
<dbReference type="SUPFAM" id="SSF56601">
    <property type="entry name" value="beta-lactamase/transpeptidase-like"/>
    <property type="match status" value="1"/>
</dbReference>
<dbReference type="InterPro" id="IPR036950">
    <property type="entry name" value="PBP_transglycosylase"/>
</dbReference>
<dbReference type="PANTHER" id="PTHR32282:SF33">
    <property type="entry name" value="PEPTIDOGLYCAN GLYCOSYLTRANSFERASE"/>
    <property type="match status" value="1"/>
</dbReference>
<keyword evidence="22" id="KW-0961">Cell wall biogenesis/degradation</keyword>
<dbReference type="GO" id="GO:0008360">
    <property type="term" value="P:regulation of cell shape"/>
    <property type="evidence" value="ECO:0007669"/>
    <property type="project" value="UniProtKB-KW"/>
</dbReference>
<keyword evidence="15" id="KW-0133">Cell shape</keyword>
<feature type="region of interest" description="Disordered" evidence="27">
    <location>
        <begin position="811"/>
        <end position="856"/>
    </location>
</feature>
<evidence type="ECO:0000256" key="16">
    <source>
        <dbReference type="ARBA" id="ARBA00022968"/>
    </source>
</evidence>
<evidence type="ECO:0000256" key="11">
    <source>
        <dbReference type="ARBA" id="ARBA00022676"/>
    </source>
</evidence>
<evidence type="ECO:0000256" key="25">
    <source>
        <dbReference type="ARBA" id="ARBA00049902"/>
    </source>
</evidence>
<dbReference type="FunFam" id="1.10.3810.10:FF:000001">
    <property type="entry name" value="Penicillin-binding protein 1A"/>
    <property type="match status" value="1"/>
</dbReference>